<dbReference type="PANTHER" id="PTHR31676:SF173">
    <property type="entry name" value="DUF538 DOMAIN-CONTAINING PROTEIN"/>
    <property type="match status" value="1"/>
</dbReference>
<evidence type="ECO:0000313" key="2">
    <source>
        <dbReference type="EMBL" id="KAB2605134.1"/>
    </source>
</evidence>
<evidence type="ECO:0000313" key="3">
    <source>
        <dbReference type="Proteomes" id="UP000327157"/>
    </source>
</evidence>
<evidence type="ECO:0000256" key="1">
    <source>
        <dbReference type="SAM" id="SignalP"/>
    </source>
</evidence>
<dbReference type="Pfam" id="PF04398">
    <property type="entry name" value="DUF538"/>
    <property type="match status" value="2"/>
</dbReference>
<dbReference type="OrthoDB" id="1657436at2759"/>
<accession>A0A5N5G3J4</accession>
<dbReference type="AlphaFoldDB" id="A0A5N5G3J4"/>
<gene>
    <name evidence="2" type="ORF">D8674_004851</name>
</gene>
<sequence length="263" mass="28775">MALSSVLPVAVLVVVLSSSFAYGDDGASAYEVLQEYDFPIGLLPKGVTGYELDRESGNFKAYFDGTCSFSIENSYQLRYKSTITGVFQTLDQTMSPKATLLPNLILFFLISISIPSSFAADELTVYEALEEYDFPVGILPKGVLSYELDNSTGKFSVYLNSTCTFTIDSYKLKYKSTIKGVIKTDKISSLSGIQVKVLFLWLSITTVTRDDDELEFSVGIGSANFPVSNFDESPTCGCGFDCVNGKRKIKNLVSALQSQSLAF</sequence>
<feature type="signal peptide" evidence="1">
    <location>
        <begin position="1"/>
        <end position="23"/>
    </location>
</feature>
<dbReference type="Proteomes" id="UP000327157">
    <property type="component" value="Chromosome 11"/>
</dbReference>
<reference evidence="2 3" key="3">
    <citation type="submission" date="2019-11" db="EMBL/GenBank/DDBJ databases">
        <title>A de novo genome assembly of a pear dwarfing rootstock.</title>
        <authorList>
            <person name="Wang F."/>
            <person name="Wang J."/>
            <person name="Li S."/>
            <person name="Zhang Y."/>
            <person name="Fang M."/>
            <person name="Ma L."/>
            <person name="Zhao Y."/>
            <person name="Jiang S."/>
        </authorList>
    </citation>
    <scope>NUCLEOTIDE SEQUENCE [LARGE SCALE GENOMIC DNA]</scope>
    <source>
        <strain evidence="2">S2</strain>
        <tissue evidence="2">Leaf</tissue>
    </source>
</reference>
<proteinExistence type="predicted"/>
<keyword evidence="3" id="KW-1185">Reference proteome</keyword>
<organism evidence="2 3">
    <name type="scientific">Pyrus ussuriensis x Pyrus communis</name>
    <dbReference type="NCBI Taxonomy" id="2448454"/>
    <lineage>
        <taxon>Eukaryota</taxon>
        <taxon>Viridiplantae</taxon>
        <taxon>Streptophyta</taxon>
        <taxon>Embryophyta</taxon>
        <taxon>Tracheophyta</taxon>
        <taxon>Spermatophyta</taxon>
        <taxon>Magnoliopsida</taxon>
        <taxon>eudicotyledons</taxon>
        <taxon>Gunneridae</taxon>
        <taxon>Pentapetalae</taxon>
        <taxon>rosids</taxon>
        <taxon>fabids</taxon>
        <taxon>Rosales</taxon>
        <taxon>Rosaceae</taxon>
        <taxon>Amygdaloideae</taxon>
        <taxon>Maleae</taxon>
        <taxon>Pyrus</taxon>
    </lineage>
</organism>
<feature type="chain" id="PRO_5024349085" evidence="1">
    <location>
        <begin position="24"/>
        <end position="263"/>
    </location>
</feature>
<keyword evidence="1" id="KW-0732">Signal</keyword>
<dbReference type="Gene3D" id="2.30.240.10">
    <property type="entry name" value="At5g01610-like"/>
    <property type="match status" value="2"/>
</dbReference>
<dbReference type="EMBL" id="SMOL01000559">
    <property type="protein sequence ID" value="KAB2605134.1"/>
    <property type="molecule type" value="Genomic_DNA"/>
</dbReference>
<name>A0A5N5G3J4_9ROSA</name>
<comment type="caution">
    <text evidence="2">The sequence shown here is derived from an EMBL/GenBank/DDBJ whole genome shotgun (WGS) entry which is preliminary data.</text>
</comment>
<dbReference type="PANTHER" id="PTHR31676">
    <property type="entry name" value="T31J12.3 PROTEIN-RELATED"/>
    <property type="match status" value="1"/>
</dbReference>
<dbReference type="InterPro" id="IPR007493">
    <property type="entry name" value="DUF538"/>
</dbReference>
<reference evidence="2 3" key="1">
    <citation type="submission" date="2019-09" db="EMBL/GenBank/DDBJ databases">
        <authorList>
            <person name="Ou C."/>
        </authorList>
    </citation>
    <scope>NUCLEOTIDE SEQUENCE [LARGE SCALE GENOMIC DNA]</scope>
    <source>
        <strain evidence="2">S2</strain>
        <tissue evidence="2">Leaf</tissue>
    </source>
</reference>
<dbReference type="InterPro" id="IPR036758">
    <property type="entry name" value="At5g01610-like"/>
</dbReference>
<protein>
    <submittedName>
        <fullName evidence="2">Uncharacterized protein</fullName>
    </submittedName>
</protein>
<dbReference type="SUPFAM" id="SSF141562">
    <property type="entry name" value="At5g01610-like"/>
    <property type="match status" value="2"/>
</dbReference>
<reference evidence="3" key="2">
    <citation type="submission" date="2019-10" db="EMBL/GenBank/DDBJ databases">
        <title>A de novo genome assembly of a pear dwarfing rootstock.</title>
        <authorList>
            <person name="Wang F."/>
            <person name="Wang J."/>
            <person name="Li S."/>
            <person name="Zhang Y."/>
            <person name="Fang M."/>
            <person name="Ma L."/>
            <person name="Zhao Y."/>
            <person name="Jiang S."/>
        </authorList>
    </citation>
    <scope>NUCLEOTIDE SEQUENCE [LARGE SCALE GENOMIC DNA]</scope>
</reference>